<feature type="region of interest" description="Disordered" evidence="1">
    <location>
        <begin position="252"/>
        <end position="549"/>
    </location>
</feature>
<feature type="compositionally biased region" description="Acidic residues" evidence="1">
    <location>
        <begin position="1005"/>
        <end position="1046"/>
    </location>
</feature>
<reference evidence="2 3" key="1">
    <citation type="submission" date="2018-08" db="EMBL/GenBank/DDBJ databases">
        <title>Aphanomyces genome sequencing and annotation.</title>
        <authorList>
            <person name="Minardi D."/>
            <person name="Oidtmann B."/>
            <person name="Van Der Giezen M."/>
            <person name="Studholme D.J."/>
        </authorList>
    </citation>
    <scope>NUCLEOTIDE SEQUENCE [LARGE SCALE GENOMIC DNA]</scope>
    <source>
        <strain evidence="2 3">NJM0002</strain>
    </source>
</reference>
<proteinExistence type="predicted"/>
<keyword evidence="3" id="KW-1185">Reference proteome</keyword>
<comment type="caution">
    <text evidence="2">The sequence shown here is derived from an EMBL/GenBank/DDBJ whole genome shotgun (WGS) entry which is preliminary data.</text>
</comment>
<gene>
    <name evidence="2" type="ORF">DYB32_008996</name>
</gene>
<feature type="region of interest" description="Disordered" evidence="1">
    <location>
        <begin position="93"/>
        <end position="221"/>
    </location>
</feature>
<dbReference type="AlphaFoldDB" id="A0A3R6YYD7"/>
<accession>A0A3R6YYD7</accession>
<evidence type="ECO:0000256" key="1">
    <source>
        <dbReference type="SAM" id="MobiDB-lite"/>
    </source>
</evidence>
<feature type="compositionally biased region" description="Acidic residues" evidence="1">
    <location>
        <begin position="375"/>
        <end position="384"/>
    </location>
</feature>
<feature type="compositionally biased region" description="Polar residues" evidence="1">
    <location>
        <begin position="163"/>
        <end position="184"/>
    </location>
</feature>
<organism evidence="2 3">
    <name type="scientific">Aphanomyces invadans</name>
    <dbReference type="NCBI Taxonomy" id="157072"/>
    <lineage>
        <taxon>Eukaryota</taxon>
        <taxon>Sar</taxon>
        <taxon>Stramenopiles</taxon>
        <taxon>Oomycota</taxon>
        <taxon>Saprolegniomycetes</taxon>
        <taxon>Saprolegniales</taxon>
        <taxon>Verrucalvaceae</taxon>
        <taxon>Aphanomyces</taxon>
    </lineage>
</organism>
<evidence type="ECO:0000313" key="2">
    <source>
        <dbReference type="EMBL" id="RHY24033.1"/>
    </source>
</evidence>
<feature type="compositionally biased region" description="Basic and acidic residues" evidence="1">
    <location>
        <begin position="511"/>
        <end position="524"/>
    </location>
</feature>
<feature type="region of interest" description="Disordered" evidence="1">
    <location>
        <begin position="37"/>
        <end position="57"/>
    </location>
</feature>
<name>A0A3R6YYD7_9STRA</name>
<feature type="compositionally biased region" description="Polar residues" evidence="1">
    <location>
        <begin position="441"/>
        <end position="453"/>
    </location>
</feature>
<feature type="compositionally biased region" description="Basic and acidic residues" evidence="1">
    <location>
        <begin position="417"/>
        <end position="431"/>
    </location>
</feature>
<dbReference type="EMBL" id="QUSY01001689">
    <property type="protein sequence ID" value="RHY24033.1"/>
    <property type="molecule type" value="Genomic_DNA"/>
</dbReference>
<feature type="compositionally biased region" description="Acidic residues" evidence="1">
    <location>
        <begin position="864"/>
        <end position="887"/>
    </location>
</feature>
<feature type="compositionally biased region" description="Polar residues" evidence="1">
    <location>
        <begin position="393"/>
        <end position="416"/>
    </location>
</feature>
<feature type="compositionally biased region" description="Basic and acidic residues" evidence="1">
    <location>
        <begin position="941"/>
        <end position="952"/>
    </location>
</feature>
<protein>
    <submittedName>
        <fullName evidence="2">Uncharacterized protein</fullName>
    </submittedName>
</protein>
<dbReference type="Proteomes" id="UP000285060">
    <property type="component" value="Unassembled WGS sequence"/>
</dbReference>
<feature type="compositionally biased region" description="Polar residues" evidence="1">
    <location>
        <begin position="479"/>
        <end position="496"/>
    </location>
</feature>
<feature type="compositionally biased region" description="Polar residues" evidence="1">
    <location>
        <begin position="42"/>
        <end position="57"/>
    </location>
</feature>
<evidence type="ECO:0000313" key="3">
    <source>
        <dbReference type="Proteomes" id="UP000285060"/>
    </source>
</evidence>
<feature type="compositionally biased region" description="Acidic residues" evidence="1">
    <location>
        <begin position="910"/>
        <end position="940"/>
    </location>
</feature>
<feature type="region of interest" description="Disordered" evidence="1">
    <location>
        <begin position="849"/>
        <end position="1046"/>
    </location>
</feature>
<sequence>MARSAKVVGKAIARNTRSKGSGGDAVLPLLERKKKKKKGSQLFVTSPSVRPAATTTSVPSLVASPIQLQTTKKKKKLVSVVQVKRPIEDVVIPSKAAISKRPRADVSAEQTPNPTSFDDAVRFMQKHVKASDSSSESDSERKPRLAGRRTFPPQAPGSDEDLPQQQSTNLETKSATAKRNTVTTPGGIPPNHSIPLDRRMPPRPGTCDASSNTGQDVKHTAKLPRATYADVDEFKLGSVVGTSKKLKKAKRALTTSTPHLHVNDTALEPRRVHQEKRKTKAVPLTLTSSKQLPEHLSGESDGADAATKTRMKPAPVKVKDVEIRSNQSSTSSHHDSLNALLLKKTPLGSMDDSSDSDSSAQPATRKTFCLPQDAASDDDDDDDDVKAKVASSQALTNSNSGVSTRSKQMNASTVKTDTTHQRTSTKPDARTARHPAKLKTSAASTQSNPSAAHTRTAGREDDTSDSEQEAVFEVHEKSQSGGRASSGSKATTNSVASKVFPKTNLAQKRVRQLESESPSIEKKSSLKAATKPTDVAELPSKKRKMPKTTTPVGATMLEDAVKVMQKQLNQLNESPPTPQIDPMPTLSKAGKMTFMNGLIDAAAVDQWNLVDMGRLVRLICHQWRFKRKKTVRFLEQNCPEFVCAEFLDGLNVPLKVDQIVKLLRHGSSSLAVLSTKLSACIESDMVRLTDDTFLASIADIVDFGTTDILSTLHLGMQSCSYEIADFVTPLIESANYMDDACKLLHRVCEHWPMDAMQAFVQRVLLLNPVFDDLEGDPADMSKYFPNCAFDLPNRMLRDMEDMDENGNLKGFCAGEGDDDIEYEERSSADELEALDDMIDKFSPAKRTRKVATSSLKAVETEPVTSEDDDDNDSDDDISVIDDEEEEVQQWHQGPKSSAFRRKRSKFILDEASEEEDYESSDEGGDETEENDDDDELDGQEEGDRKRDGRYTDDDPSEHDDFPMEGDQDDDMEDEESVDNDAAQEVHSNDAMSMDDGNEKEHDGPNDDTDADNDGEAESEGDAEVDVDDQGDEDAAGNIDEEDDDDE</sequence>
<dbReference type="VEuPathDB" id="FungiDB:H310_06441"/>
<feature type="compositionally biased region" description="Acidic residues" evidence="1">
    <location>
        <begin position="953"/>
        <end position="978"/>
    </location>
</feature>